<feature type="binding site" evidence="5">
    <location>
        <begin position="184"/>
        <end position="191"/>
    </location>
    <ligand>
        <name>NAD(+)</name>
        <dbReference type="ChEBI" id="CHEBI:57540"/>
    </ligand>
</feature>
<evidence type="ECO:0000256" key="3">
    <source>
        <dbReference type="ARBA" id="ARBA00022827"/>
    </source>
</evidence>
<keyword evidence="5" id="KW-0520">NAD</keyword>
<sequence length="462" mass="49561">MKKPETIDVLTIGAGGGAYPAAFWLAKRAQRVVMVDPKGVMSGNCLAEGCVPSKAVREMARHVTRHRRFESYGMGGEPTIDYRKIIAHKDNVQRSRYLQHGEELARSRNIELIKGRASLQDPHTVTVETDAGDRRYTVRHIIVASGADVFVPSIPGAELCLTSSDLYRLNPTVKVLPQTLTVIGGGYIGVETASFYAALGVHVTVLQRGRQLLSGMDPDMVAMLVPLLDPRIRVMFEIDVDRIEQGVHGMTVHYRQGDFSGKELSDQVLIAAGRRPVLPEGLAALDIEAGHTGIAVNGALQTSHPHIYACGDVNGRVPLFHAAVRESLVAAHNIMAGDVAADTMDFTNVPTTVFTLPAAAYVGMTRTAAAQRGVAVVEAGYEFLEDSRAQIFGETGGGLRLFFEPRSLRLIGGWVVGIDAGNLIGEIGLACANGLTAQQLAAFADQHPMTSEGIGHAARSLL</sequence>
<evidence type="ECO:0000256" key="2">
    <source>
        <dbReference type="ARBA" id="ARBA00022630"/>
    </source>
</evidence>
<dbReference type="OrthoDB" id="9800167at2"/>
<dbReference type="InterPro" id="IPR016156">
    <property type="entry name" value="FAD/NAD-linked_Rdtase_dimer_sf"/>
</dbReference>
<dbReference type="Pfam" id="PF07992">
    <property type="entry name" value="Pyr_redox_2"/>
    <property type="match status" value="1"/>
</dbReference>
<dbReference type="Gene3D" id="3.50.50.60">
    <property type="entry name" value="FAD/NAD(P)-binding domain"/>
    <property type="match status" value="2"/>
</dbReference>
<dbReference type="PIRSF" id="PIRSF000350">
    <property type="entry name" value="Mercury_reductase_MerA"/>
    <property type="match status" value="1"/>
</dbReference>
<comment type="cofactor">
    <cofactor evidence="5">
        <name>FAD</name>
        <dbReference type="ChEBI" id="CHEBI:57692"/>
    </cofactor>
    <text evidence="5">Binds 1 FAD per subunit.</text>
</comment>
<keyword evidence="10" id="KW-1185">Reference proteome</keyword>
<keyword evidence="5" id="KW-0547">Nucleotide-binding</keyword>
<dbReference type="NCBIfam" id="NF004943">
    <property type="entry name" value="PRK06292.2-1"/>
    <property type="match status" value="1"/>
</dbReference>
<dbReference type="PANTHER" id="PTHR43014">
    <property type="entry name" value="MERCURIC REDUCTASE"/>
    <property type="match status" value="1"/>
</dbReference>
<keyword evidence="2" id="KW-0285">Flavoprotein</keyword>
<comment type="similarity">
    <text evidence="1">Belongs to the class-I pyridine nucleotide-disulfide oxidoreductase family.</text>
</comment>
<dbReference type="InterPro" id="IPR023753">
    <property type="entry name" value="FAD/NAD-binding_dom"/>
</dbReference>
<dbReference type="InterPro" id="IPR036188">
    <property type="entry name" value="FAD/NAD-bd_sf"/>
</dbReference>
<dbReference type="GO" id="GO:0003955">
    <property type="term" value="F:NAD(P)H dehydrogenase (quinone) activity"/>
    <property type="evidence" value="ECO:0007669"/>
    <property type="project" value="TreeGrafter"/>
</dbReference>
<feature type="disulfide bond" description="Redox-active" evidence="6">
    <location>
        <begin position="45"/>
        <end position="50"/>
    </location>
</feature>
<dbReference type="Pfam" id="PF02852">
    <property type="entry name" value="Pyr_redox_dim"/>
    <property type="match status" value="1"/>
</dbReference>
<dbReference type="Proteomes" id="UP000253250">
    <property type="component" value="Unassembled WGS sequence"/>
</dbReference>
<dbReference type="GO" id="GO:0050660">
    <property type="term" value="F:flavin adenine dinucleotide binding"/>
    <property type="evidence" value="ECO:0007669"/>
    <property type="project" value="TreeGrafter"/>
</dbReference>
<feature type="binding site" evidence="5">
    <location>
        <position position="312"/>
    </location>
    <ligand>
        <name>FAD</name>
        <dbReference type="ChEBI" id="CHEBI:57692"/>
    </ligand>
</feature>
<protein>
    <submittedName>
        <fullName evidence="9">Dihydrolipoyl dehydrogenase</fullName>
    </submittedName>
</protein>
<name>A0A368HJ63_9GAMM</name>
<dbReference type="InterPro" id="IPR001100">
    <property type="entry name" value="Pyr_nuc-diS_OxRdtase"/>
</dbReference>
<feature type="binding site" evidence="5">
    <location>
        <position position="273"/>
    </location>
    <ligand>
        <name>NAD(+)</name>
        <dbReference type="ChEBI" id="CHEBI:57540"/>
    </ligand>
</feature>
<evidence type="ECO:0000256" key="1">
    <source>
        <dbReference type="ARBA" id="ARBA00007532"/>
    </source>
</evidence>
<evidence type="ECO:0000256" key="6">
    <source>
        <dbReference type="PIRSR" id="PIRSR000350-4"/>
    </source>
</evidence>
<evidence type="ECO:0000256" key="4">
    <source>
        <dbReference type="PIRSR" id="PIRSR000350-2"/>
    </source>
</evidence>
<evidence type="ECO:0000259" key="8">
    <source>
        <dbReference type="Pfam" id="PF07992"/>
    </source>
</evidence>
<dbReference type="PANTHER" id="PTHR43014:SF2">
    <property type="entry name" value="MERCURIC REDUCTASE"/>
    <property type="match status" value="1"/>
</dbReference>
<accession>A0A368HJ63</accession>
<evidence type="ECO:0000259" key="7">
    <source>
        <dbReference type="Pfam" id="PF02852"/>
    </source>
</evidence>
<gene>
    <name evidence="9" type="ORF">C4900_06880</name>
</gene>
<dbReference type="Gene3D" id="3.30.390.30">
    <property type="match status" value="1"/>
</dbReference>
<dbReference type="RefSeq" id="WP_114282744.1">
    <property type="nucleotide sequence ID" value="NZ_PSYR01000001.1"/>
</dbReference>
<proteinExistence type="inferred from homology"/>
<dbReference type="EMBL" id="PSYR01000001">
    <property type="protein sequence ID" value="RCN59411.1"/>
    <property type="molecule type" value="Genomic_DNA"/>
</dbReference>
<organism evidence="9 10">
    <name type="scientific">Acidiferrobacter thiooxydans</name>
    <dbReference type="NCBI Taxonomy" id="163359"/>
    <lineage>
        <taxon>Bacteria</taxon>
        <taxon>Pseudomonadati</taxon>
        <taxon>Pseudomonadota</taxon>
        <taxon>Gammaproteobacteria</taxon>
        <taxon>Acidiferrobacterales</taxon>
        <taxon>Acidiferrobacteraceae</taxon>
        <taxon>Acidiferrobacter</taxon>
    </lineage>
</organism>
<dbReference type="PRINTS" id="PR00368">
    <property type="entry name" value="FADPNR"/>
</dbReference>
<feature type="domain" description="Pyridine nucleotide-disulphide oxidoreductase dimerisation" evidence="7">
    <location>
        <begin position="349"/>
        <end position="457"/>
    </location>
</feature>
<dbReference type="SUPFAM" id="SSF51905">
    <property type="entry name" value="FAD/NAD(P)-binding domain"/>
    <property type="match status" value="1"/>
</dbReference>
<evidence type="ECO:0000313" key="10">
    <source>
        <dbReference type="Proteomes" id="UP000253250"/>
    </source>
</evidence>
<keyword evidence="3 5" id="KW-0274">FAD</keyword>
<feature type="domain" description="FAD/NAD(P)-binding" evidence="8">
    <location>
        <begin position="8"/>
        <end position="326"/>
    </location>
</feature>
<reference evidence="9 10" key="1">
    <citation type="submission" date="2018-02" db="EMBL/GenBank/DDBJ databases">
        <title>Insights into the biology of acidophilic members of the Acidiferrobacteraceae family derived from comparative genomic analyses.</title>
        <authorList>
            <person name="Issotta F."/>
            <person name="Thyssen C."/>
            <person name="Mena C."/>
            <person name="Moya A."/>
            <person name="Bellenberg S."/>
            <person name="Sproer C."/>
            <person name="Covarrubias P.C."/>
            <person name="Sand W."/>
            <person name="Quatrini R."/>
            <person name="Vera M."/>
        </authorList>
    </citation>
    <scope>NUCLEOTIDE SEQUENCE [LARGE SCALE GENOMIC DNA]</scope>
    <source>
        <strain evidence="10">m-1</strain>
    </source>
</reference>
<evidence type="ECO:0000313" key="9">
    <source>
        <dbReference type="EMBL" id="RCN59411.1"/>
    </source>
</evidence>
<evidence type="ECO:0000256" key="5">
    <source>
        <dbReference type="PIRSR" id="PIRSR000350-3"/>
    </source>
</evidence>
<dbReference type="PRINTS" id="PR00411">
    <property type="entry name" value="PNDRDTASEI"/>
</dbReference>
<dbReference type="AlphaFoldDB" id="A0A368HJ63"/>
<dbReference type="InterPro" id="IPR004099">
    <property type="entry name" value="Pyr_nucl-diS_OxRdtase_dimer"/>
</dbReference>
<feature type="binding site" evidence="5">
    <location>
        <position position="54"/>
    </location>
    <ligand>
        <name>FAD</name>
        <dbReference type="ChEBI" id="CHEBI:57692"/>
    </ligand>
</feature>
<feature type="active site" description="Proton acceptor" evidence="4">
    <location>
        <position position="447"/>
    </location>
</feature>
<dbReference type="SUPFAM" id="SSF55424">
    <property type="entry name" value="FAD/NAD-linked reductases, dimerisation (C-terminal) domain"/>
    <property type="match status" value="1"/>
</dbReference>
<comment type="caution">
    <text evidence="9">The sequence shown here is derived from an EMBL/GenBank/DDBJ whole genome shotgun (WGS) entry which is preliminary data.</text>
</comment>